<organism evidence="2">
    <name type="scientific">bioreactor metagenome</name>
    <dbReference type="NCBI Taxonomy" id="1076179"/>
    <lineage>
        <taxon>unclassified sequences</taxon>
        <taxon>metagenomes</taxon>
        <taxon>ecological metagenomes</taxon>
    </lineage>
</organism>
<evidence type="ECO:0000256" key="1">
    <source>
        <dbReference type="SAM" id="MobiDB-lite"/>
    </source>
</evidence>
<comment type="caution">
    <text evidence="2">The sequence shown here is derived from an EMBL/GenBank/DDBJ whole genome shotgun (WGS) entry which is preliminary data.</text>
</comment>
<name>A0A645AXU4_9ZZZZ</name>
<dbReference type="EMBL" id="VSSQ01016347">
    <property type="protein sequence ID" value="MPM57588.1"/>
    <property type="molecule type" value="Genomic_DNA"/>
</dbReference>
<proteinExistence type="predicted"/>
<accession>A0A645AXU4</accession>
<gene>
    <name evidence="2" type="ORF">SDC9_104410</name>
</gene>
<evidence type="ECO:0000313" key="2">
    <source>
        <dbReference type="EMBL" id="MPM57588.1"/>
    </source>
</evidence>
<feature type="region of interest" description="Disordered" evidence="1">
    <location>
        <begin position="56"/>
        <end position="76"/>
    </location>
</feature>
<dbReference type="AlphaFoldDB" id="A0A645AXU4"/>
<protein>
    <submittedName>
        <fullName evidence="2">Uncharacterized protein</fullName>
    </submittedName>
</protein>
<sequence length="263" mass="27887">MAQLPPQLLKIAVLDGIDALPDGFRRIIPPAQLQQLGNGGVGKPAADDSGRYAADSRIGRHVARDDRTGADDGAVADGHAGETYRFKADPDVIADGNVALVVPSLGDAGDRPIPFGGENREGIGRERTHGVVGGIENELCAGGDRAVFAEDQRVMVDRIMVEHAIFDKIPRVVRKIVIHGEVADPDVRLVDDTVQINRPVVSGTGIDFRGVHDGQSGFWFQLVSFQKAECIFDSTSAMASSIFFMAPDCSGAMAKKSVSAAQG</sequence>
<reference evidence="2" key="1">
    <citation type="submission" date="2019-08" db="EMBL/GenBank/DDBJ databases">
        <authorList>
            <person name="Kucharzyk K."/>
            <person name="Murdoch R.W."/>
            <person name="Higgins S."/>
            <person name="Loffler F."/>
        </authorList>
    </citation>
    <scope>NUCLEOTIDE SEQUENCE</scope>
</reference>